<comment type="similarity">
    <text evidence="1">Belongs to the universal stress protein A family.</text>
</comment>
<reference evidence="3" key="3">
    <citation type="journal article" date="2021" name="PeerJ">
        <title>Extensive microbial diversity within the chicken gut microbiome revealed by metagenomics and culture.</title>
        <authorList>
            <person name="Gilroy R."/>
            <person name="Ravi A."/>
            <person name="Getino M."/>
            <person name="Pursley I."/>
            <person name="Horton D.L."/>
            <person name="Alikhan N.F."/>
            <person name="Baker D."/>
            <person name="Gharbi K."/>
            <person name="Hall N."/>
            <person name="Watson M."/>
            <person name="Adriaenssens E.M."/>
            <person name="Foster-Nyarko E."/>
            <person name="Jarju S."/>
            <person name="Secka A."/>
            <person name="Antonio M."/>
            <person name="Oren A."/>
            <person name="Chaudhuri R.R."/>
            <person name="La Ragione R."/>
            <person name="Hildebrand F."/>
            <person name="Pallen M.J."/>
        </authorList>
    </citation>
    <scope>NUCLEOTIDE SEQUENCE</scope>
    <source>
        <strain evidence="3">7886</strain>
    </source>
</reference>
<dbReference type="PANTHER" id="PTHR46268:SF6">
    <property type="entry name" value="UNIVERSAL STRESS PROTEIN UP12"/>
    <property type="match status" value="1"/>
</dbReference>
<proteinExistence type="inferred from homology"/>
<dbReference type="OrthoDB" id="9777884at2"/>
<feature type="domain" description="UspA" evidence="2">
    <location>
        <begin position="6"/>
        <end position="143"/>
    </location>
</feature>
<comment type="caution">
    <text evidence="4">The sequence shown here is derived from an EMBL/GenBank/DDBJ whole genome shotgun (WGS) entry which is preliminary data.</text>
</comment>
<dbReference type="Proteomes" id="UP000295257">
    <property type="component" value="Unassembled WGS sequence"/>
</dbReference>
<evidence type="ECO:0000256" key="1">
    <source>
        <dbReference type="ARBA" id="ARBA00008791"/>
    </source>
</evidence>
<dbReference type="Gene3D" id="3.40.50.620">
    <property type="entry name" value="HUPs"/>
    <property type="match status" value="1"/>
</dbReference>
<dbReference type="InterPro" id="IPR014729">
    <property type="entry name" value="Rossmann-like_a/b/a_fold"/>
</dbReference>
<protein>
    <submittedName>
        <fullName evidence="3">Universal stress protein</fullName>
    </submittedName>
</protein>
<dbReference type="SUPFAM" id="SSF52402">
    <property type="entry name" value="Adenine nucleotide alpha hydrolases-like"/>
    <property type="match status" value="1"/>
</dbReference>
<organism evidence="4 5">
    <name type="scientific">Companilactobacillus farciminis</name>
    <dbReference type="NCBI Taxonomy" id="1612"/>
    <lineage>
        <taxon>Bacteria</taxon>
        <taxon>Bacillati</taxon>
        <taxon>Bacillota</taxon>
        <taxon>Bacilli</taxon>
        <taxon>Lactobacillales</taxon>
        <taxon>Lactobacillaceae</taxon>
        <taxon>Companilactobacillus</taxon>
    </lineage>
</organism>
<name>A0A4R5NCU6_9LACO</name>
<evidence type="ECO:0000259" key="2">
    <source>
        <dbReference type="Pfam" id="PF00582"/>
    </source>
</evidence>
<dbReference type="Pfam" id="PF00582">
    <property type="entry name" value="Usp"/>
    <property type="match status" value="1"/>
</dbReference>
<evidence type="ECO:0000313" key="5">
    <source>
        <dbReference type="Proteomes" id="UP000295257"/>
    </source>
</evidence>
<dbReference type="CDD" id="cd00293">
    <property type="entry name" value="USP-like"/>
    <property type="match status" value="1"/>
</dbReference>
<dbReference type="InterPro" id="IPR006016">
    <property type="entry name" value="UspA"/>
</dbReference>
<dbReference type="EMBL" id="PUFN01000024">
    <property type="protein sequence ID" value="TDG70617.1"/>
    <property type="molecule type" value="Genomic_DNA"/>
</dbReference>
<keyword evidence="5" id="KW-1185">Reference proteome</keyword>
<reference evidence="3" key="4">
    <citation type="submission" date="2021-09" db="EMBL/GenBank/DDBJ databases">
        <authorList>
            <person name="Gilroy R."/>
        </authorList>
    </citation>
    <scope>NUCLEOTIDE SEQUENCE</scope>
    <source>
        <strain evidence="3">7886</strain>
    </source>
</reference>
<dbReference type="Proteomes" id="UP000747013">
    <property type="component" value="Unassembled WGS sequence"/>
</dbReference>
<dbReference type="AlphaFoldDB" id="A0A4R5NCU6"/>
<dbReference type="EMBL" id="DYWC01000271">
    <property type="protein sequence ID" value="HJF88054.1"/>
    <property type="molecule type" value="Genomic_DNA"/>
</dbReference>
<gene>
    <name evidence="4" type="ORF">C5L30_001408</name>
    <name evidence="3" type="ORF">K8V88_11510</name>
</gene>
<reference evidence="4" key="2">
    <citation type="submission" date="2019-02" db="EMBL/GenBank/DDBJ databases">
        <authorList>
            <person name="Buron G."/>
            <person name="Chaylann A."/>
            <person name="Dolejs I."/>
            <person name="Forster J."/>
            <person name="Miks M.H."/>
        </authorList>
    </citation>
    <scope>NUCLEOTIDE SEQUENCE</scope>
    <source>
        <strain evidence="4">ATCC 29644</strain>
    </source>
</reference>
<evidence type="ECO:0000313" key="4">
    <source>
        <dbReference type="EMBL" id="TDG70617.1"/>
    </source>
</evidence>
<reference evidence="4 5" key="1">
    <citation type="journal article" date="2019" name="Appl. Microbiol. Biotechnol.">
        <title>Uncovering carbohydrate metabolism through a genotype-phenotype association study of 56 lactic acid bacteria genomes.</title>
        <authorList>
            <person name="Buron-Moles G."/>
            <person name="Chailyan A."/>
            <person name="Dolejs I."/>
            <person name="Forster J."/>
            <person name="Miks M.H."/>
        </authorList>
    </citation>
    <scope>NUCLEOTIDE SEQUENCE [LARGE SCALE GENOMIC DNA]</scope>
    <source>
        <strain evidence="4 5">ATCC 29644</strain>
    </source>
</reference>
<dbReference type="InterPro" id="IPR006015">
    <property type="entry name" value="Universal_stress_UspA"/>
</dbReference>
<sequence length="144" mass="16423">MTPHTKNILVAIDGSQNSNRAFNQAVQLAQRCNANLYLTRVVEDYYLNEDDGILQMVNYEDDPEVVAARDDLNQKFMMTVYPITDTFLRIGDPKKIIADYLVRGLKIDLLVIGKFGKNNNRRTNLGKIARFLKNNVSCQVLIVE</sequence>
<dbReference type="PANTHER" id="PTHR46268">
    <property type="entry name" value="STRESS RESPONSE PROTEIN NHAX"/>
    <property type="match status" value="1"/>
</dbReference>
<evidence type="ECO:0000313" key="3">
    <source>
        <dbReference type="EMBL" id="HJF88054.1"/>
    </source>
</evidence>
<dbReference type="PRINTS" id="PR01438">
    <property type="entry name" value="UNVRSLSTRESS"/>
</dbReference>
<dbReference type="STRING" id="1612.ABB44_09440"/>
<accession>A0A4R5NCU6</accession>
<dbReference type="RefSeq" id="WP_010019652.1">
    <property type="nucleotide sequence ID" value="NZ_CP162899.1"/>
</dbReference>